<name>A0A448XNU8_9PLAT</name>
<gene>
    <name evidence="2" type="ORF">PXEA_LOCUS34692</name>
</gene>
<proteinExistence type="predicted"/>
<organism evidence="2 3">
    <name type="scientific">Protopolystoma xenopodis</name>
    <dbReference type="NCBI Taxonomy" id="117903"/>
    <lineage>
        <taxon>Eukaryota</taxon>
        <taxon>Metazoa</taxon>
        <taxon>Spiralia</taxon>
        <taxon>Lophotrochozoa</taxon>
        <taxon>Platyhelminthes</taxon>
        <taxon>Monogenea</taxon>
        <taxon>Polyopisthocotylea</taxon>
        <taxon>Polystomatidea</taxon>
        <taxon>Polystomatidae</taxon>
        <taxon>Protopolystoma</taxon>
    </lineage>
</organism>
<evidence type="ECO:0000256" key="1">
    <source>
        <dbReference type="SAM" id="SignalP"/>
    </source>
</evidence>
<comment type="caution">
    <text evidence="2">The sequence shown here is derived from an EMBL/GenBank/DDBJ whole genome shotgun (WGS) entry which is preliminary data.</text>
</comment>
<evidence type="ECO:0000313" key="3">
    <source>
        <dbReference type="Proteomes" id="UP000784294"/>
    </source>
</evidence>
<dbReference type="EMBL" id="CAAALY010268567">
    <property type="protein sequence ID" value="VEL41252.1"/>
    <property type="molecule type" value="Genomic_DNA"/>
</dbReference>
<evidence type="ECO:0000313" key="2">
    <source>
        <dbReference type="EMBL" id="VEL41252.1"/>
    </source>
</evidence>
<dbReference type="AlphaFoldDB" id="A0A448XNU8"/>
<sequence>MTTVLLLLIATGPSENLEPGASESYETDQRENYFAALIRQLKQHFMENSGEATNDGVGGISSGLVEVVTALTDIFQRNQQAVLNSDSRVCTLI</sequence>
<reference evidence="2" key="1">
    <citation type="submission" date="2018-11" db="EMBL/GenBank/DDBJ databases">
        <authorList>
            <consortium name="Pathogen Informatics"/>
        </authorList>
    </citation>
    <scope>NUCLEOTIDE SEQUENCE</scope>
</reference>
<feature type="chain" id="PRO_5019483497" evidence="1">
    <location>
        <begin position="17"/>
        <end position="93"/>
    </location>
</feature>
<keyword evidence="1" id="KW-0732">Signal</keyword>
<keyword evidence="3" id="KW-1185">Reference proteome</keyword>
<protein>
    <submittedName>
        <fullName evidence="2">Uncharacterized protein</fullName>
    </submittedName>
</protein>
<dbReference type="Proteomes" id="UP000784294">
    <property type="component" value="Unassembled WGS sequence"/>
</dbReference>
<accession>A0A448XNU8</accession>
<feature type="signal peptide" evidence="1">
    <location>
        <begin position="1"/>
        <end position="16"/>
    </location>
</feature>